<evidence type="ECO:0000256" key="2">
    <source>
        <dbReference type="ARBA" id="ARBA00022991"/>
    </source>
</evidence>
<reference evidence="5" key="1">
    <citation type="journal article" date="2004" name="Biotechnol. Prog.">
        <title>Flow cytometric screening of cDNA expression libraries for fluorescent proteins.</title>
        <authorList>
            <person name="Bessette P.H."/>
            <person name="Daugherty P.S."/>
        </authorList>
    </citation>
    <scope>NUCLEOTIDE SEQUENCE</scope>
</reference>
<keyword evidence="2" id="KW-0157">Chromophore</keyword>
<evidence type="ECO:0000256" key="4">
    <source>
        <dbReference type="ARBA" id="ARBA00023262"/>
    </source>
</evidence>
<dbReference type="AlphaFoldDB" id="Q6R8F5"/>
<evidence type="ECO:0000313" key="5">
    <source>
        <dbReference type="EMBL" id="AAS18270.1"/>
    </source>
</evidence>
<dbReference type="InterPro" id="IPR009017">
    <property type="entry name" value="GFP"/>
</dbReference>
<protein>
    <submittedName>
        <fullName evidence="5">Green fluorescent protein 1</fullName>
    </submittedName>
</protein>
<evidence type="ECO:0000256" key="1">
    <source>
        <dbReference type="ARBA" id="ARBA00008949"/>
    </source>
</evidence>
<dbReference type="SUPFAM" id="SSF54511">
    <property type="entry name" value="GFP-like"/>
    <property type="match status" value="1"/>
</dbReference>
<gene>
    <name evidence="5" type="primary">GFP1</name>
</gene>
<dbReference type="Gene3D" id="3.30.1300.40">
    <property type="match status" value="1"/>
</dbReference>
<dbReference type="GO" id="GO:0008218">
    <property type="term" value="P:bioluminescence"/>
    <property type="evidence" value="ECO:0007669"/>
    <property type="project" value="UniProtKB-KW"/>
</dbReference>
<dbReference type="Pfam" id="PF01353">
    <property type="entry name" value="GFP"/>
    <property type="match status" value="1"/>
</dbReference>
<evidence type="ECO:0000256" key="3">
    <source>
        <dbReference type="ARBA" id="ARBA00023223"/>
    </source>
</evidence>
<organism evidence="5">
    <name type="scientific">Astrangia haimei</name>
    <name type="common">Cup coral</name>
    <name type="synonym">Astrangia lajollaensis</name>
    <dbReference type="NCBI Taxonomy" id="2751893"/>
    <lineage>
        <taxon>Eukaryota</taxon>
        <taxon>Metazoa</taxon>
        <taxon>Cnidaria</taxon>
        <taxon>Anthozoa</taxon>
        <taxon>Hexacorallia</taxon>
        <taxon>Scleractinia</taxon>
        <taxon>Faviina</taxon>
        <taxon>Rhizangiidae</taxon>
        <taxon>Astrangia</taxon>
    </lineage>
</organism>
<keyword evidence="3" id="KW-0455">Luminescence</keyword>
<comment type="similarity">
    <text evidence="1">Belongs to the GFP family.</text>
</comment>
<dbReference type="InterPro" id="IPR000786">
    <property type="entry name" value="Green_fluorescent_prot"/>
</dbReference>
<dbReference type="Gene3D" id="2.40.155.10">
    <property type="entry name" value="Green fluorescent protein"/>
    <property type="match status" value="1"/>
</dbReference>
<name>Q6R8F5_ASTHA</name>
<proteinExistence type="evidence at transcript level"/>
<dbReference type="InterPro" id="IPR011584">
    <property type="entry name" value="GFP-related"/>
</dbReference>
<dbReference type="GO" id="GO:0006091">
    <property type="term" value="P:generation of precursor metabolites and energy"/>
    <property type="evidence" value="ECO:0007669"/>
    <property type="project" value="InterPro"/>
</dbReference>
<dbReference type="EMBL" id="AY508123">
    <property type="protein sequence ID" value="AAS18270.1"/>
    <property type="molecule type" value="mRNA"/>
</dbReference>
<keyword evidence="4" id="KW-0599">Photoprotein</keyword>
<accession>Q6R8F5</accession>
<dbReference type="PRINTS" id="PR01229">
    <property type="entry name" value="GFLUORESCENT"/>
</dbReference>
<sequence>MSLSKQVIGKEMNMTYLMDGSVNGHNFTVEGEGDGKPYEGHQCLKLRITKGEPLPFAFDILTAAFCYGNRCFVNYPAEIADYFKQAFPEGLTWERSMTFEDGGFAAVSADISLNGNCFVHQSKFVGVNFPADGPVMQKKTVGWEPSTEKMIVRDGILEGDVTMYLKLEGGGNYRCEYRTIYKAKKDVKMPKSHFVEHTLVRNNIKKDAKGNTIELIEDASARY</sequence>